<comment type="caution">
    <text evidence="12">The sequence shown here is derived from an EMBL/GenBank/DDBJ whole genome shotgun (WGS) entry which is preliminary data.</text>
</comment>
<comment type="similarity">
    <text evidence="1">Belongs to the methyltransferase superfamily. NTM1 family.</text>
</comment>
<dbReference type="PANTHER" id="PTHR12753:SF0">
    <property type="entry name" value="ALPHA N-TERMINAL PROTEIN METHYLTRANSFERASE 1"/>
    <property type="match status" value="1"/>
</dbReference>
<dbReference type="PANTHER" id="PTHR12753">
    <property type="entry name" value="AD-003 - RELATED"/>
    <property type="match status" value="1"/>
</dbReference>
<sequence length="281" mass="31240">MDSPTRNPDFKVGIQYWNDQPASLDGVLGGFGSGSLPRIDALGSRQFLQRLLCELCTIPSAIRPLDATPVPRRLRALDIGAGIGRATQTVLLHLFSDIVLVEPVQKFVETAYQDCLKSTSSIIPPNQWKGISNKSKSVTFVQESFQTFNPLASLSEMNCIGRLGYEGDGQPERTFDVIWCQWCLGHLSDLELIGFFQRAKKALRSPSESLIIVKENVCHDLADNTPQVIFDQQDSSLTRSDAAWLRCFNESGLTIVCEETQNGFPHGLYTVKMYALRPVQV</sequence>
<keyword evidence="3" id="KW-0808">Transferase</keyword>
<evidence type="ECO:0000256" key="10">
    <source>
        <dbReference type="ARBA" id="ARBA00048167"/>
    </source>
</evidence>
<dbReference type="InterPro" id="IPR008576">
    <property type="entry name" value="MeTrfase_NTM1"/>
</dbReference>
<evidence type="ECO:0000313" key="12">
    <source>
        <dbReference type="EMBL" id="GJJ12108.1"/>
    </source>
</evidence>
<evidence type="ECO:0000256" key="7">
    <source>
        <dbReference type="ARBA" id="ARBA00043129"/>
    </source>
</evidence>
<dbReference type="GO" id="GO:0071885">
    <property type="term" value="F:N-terminal protein N-methyltransferase activity"/>
    <property type="evidence" value="ECO:0007669"/>
    <property type="project" value="UniProtKB-EC"/>
</dbReference>
<evidence type="ECO:0000256" key="1">
    <source>
        <dbReference type="ARBA" id="ARBA00009059"/>
    </source>
</evidence>
<evidence type="ECO:0000256" key="6">
    <source>
        <dbReference type="ARBA" id="ARBA00039449"/>
    </source>
</evidence>
<dbReference type="InterPro" id="IPR029063">
    <property type="entry name" value="SAM-dependent_MTases_sf"/>
</dbReference>
<dbReference type="PIRSF" id="PIRSF016958">
    <property type="entry name" value="DUF858_MeTrfase_lik"/>
    <property type="match status" value="1"/>
</dbReference>
<accession>A0AAV5AEZ5</accession>
<dbReference type="Proteomes" id="UP001050691">
    <property type="component" value="Unassembled WGS sequence"/>
</dbReference>
<evidence type="ECO:0000313" key="13">
    <source>
        <dbReference type="Proteomes" id="UP001050691"/>
    </source>
</evidence>
<keyword evidence="13" id="KW-1185">Reference proteome</keyword>
<evidence type="ECO:0000256" key="2">
    <source>
        <dbReference type="ARBA" id="ARBA00022603"/>
    </source>
</evidence>
<dbReference type="CDD" id="cd02440">
    <property type="entry name" value="AdoMet_MTases"/>
    <property type="match status" value="1"/>
</dbReference>
<dbReference type="SUPFAM" id="SSF53335">
    <property type="entry name" value="S-adenosyl-L-methionine-dependent methyltransferases"/>
    <property type="match status" value="1"/>
</dbReference>
<feature type="binding site" evidence="11">
    <location>
        <position position="85"/>
    </location>
    <ligand>
        <name>S-adenosyl-L-methionine</name>
        <dbReference type="ChEBI" id="CHEBI:59789"/>
    </ligand>
</feature>
<dbReference type="GO" id="GO:0032259">
    <property type="term" value="P:methylation"/>
    <property type="evidence" value="ECO:0007669"/>
    <property type="project" value="UniProtKB-KW"/>
</dbReference>
<name>A0AAV5AEZ5_9AGAM</name>
<evidence type="ECO:0000256" key="8">
    <source>
        <dbReference type="ARBA" id="ARBA00047306"/>
    </source>
</evidence>
<dbReference type="GO" id="GO:0005737">
    <property type="term" value="C:cytoplasm"/>
    <property type="evidence" value="ECO:0007669"/>
    <property type="project" value="TreeGrafter"/>
</dbReference>
<evidence type="ECO:0000256" key="11">
    <source>
        <dbReference type="PIRSR" id="PIRSR016958-1"/>
    </source>
</evidence>
<reference evidence="12" key="1">
    <citation type="submission" date="2021-10" db="EMBL/GenBank/DDBJ databases">
        <title>De novo Genome Assembly of Clathrus columnatus (Basidiomycota, Fungi) Using Illumina and Nanopore Sequence Data.</title>
        <authorList>
            <person name="Ogiso-Tanaka E."/>
            <person name="Itagaki H."/>
            <person name="Hosoya T."/>
            <person name="Hosaka K."/>
        </authorList>
    </citation>
    <scope>NUCLEOTIDE SEQUENCE</scope>
    <source>
        <strain evidence="12">MO-923</strain>
    </source>
</reference>
<keyword evidence="2" id="KW-0489">Methyltransferase</keyword>
<keyword evidence="4 11" id="KW-0949">S-adenosyl-L-methionine</keyword>
<comment type="catalytic activity">
    <reaction evidence="8">
        <text>N-terminal L-seryl-L-prolyl-L-lysyl-[protein] + 3 S-adenosyl-L-methionine = N-terminal N,N,N-trimethyl-L-seryl-L-prolyl-L-lysyl-[protein] + 3 S-adenosyl-L-homocysteine + 3 H(+)</text>
        <dbReference type="Rhea" id="RHEA:54724"/>
        <dbReference type="Rhea" id="RHEA-COMP:13789"/>
        <dbReference type="Rhea" id="RHEA-COMP:13973"/>
        <dbReference type="ChEBI" id="CHEBI:15378"/>
        <dbReference type="ChEBI" id="CHEBI:57856"/>
        <dbReference type="ChEBI" id="CHEBI:59789"/>
        <dbReference type="ChEBI" id="CHEBI:138061"/>
        <dbReference type="ChEBI" id="CHEBI:138317"/>
        <dbReference type="EC" id="2.1.1.244"/>
    </reaction>
</comment>
<evidence type="ECO:0000256" key="3">
    <source>
        <dbReference type="ARBA" id="ARBA00022679"/>
    </source>
</evidence>
<proteinExistence type="inferred from homology"/>
<feature type="binding site" evidence="11">
    <location>
        <position position="181"/>
    </location>
    <ligand>
        <name>S-adenosyl-L-methionine</name>
        <dbReference type="ChEBI" id="CHEBI:59789"/>
    </ligand>
</feature>
<dbReference type="Gene3D" id="3.40.50.150">
    <property type="entry name" value="Vaccinia Virus protein VP39"/>
    <property type="match status" value="1"/>
</dbReference>
<dbReference type="EC" id="2.1.1.244" evidence="5"/>
<organism evidence="12 13">
    <name type="scientific">Clathrus columnatus</name>
    <dbReference type="NCBI Taxonomy" id="1419009"/>
    <lineage>
        <taxon>Eukaryota</taxon>
        <taxon>Fungi</taxon>
        <taxon>Dikarya</taxon>
        <taxon>Basidiomycota</taxon>
        <taxon>Agaricomycotina</taxon>
        <taxon>Agaricomycetes</taxon>
        <taxon>Phallomycetidae</taxon>
        <taxon>Phallales</taxon>
        <taxon>Clathraceae</taxon>
        <taxon>Clathrus</taxon>
    </lineage>
</organism>
<evidence type="ECO:0000256" key="9">
    <source>
        <dbReference type="ARBA" id="ARBA00047885"/>
    </source>
</evidence>
<comment type="catalytic activity">
    <reaction evidence="10">
        <text>N-terminal L-alanyl-L-prolyl-L-lysyl-[protein] + 3 S-adenosyl-L-methionine = N-terminal N,N,N-trimethyl-L-alanyl-L-prolyl-L-lysyl-[protein] + 3 S-adenosyl-L-homocysteine + 3 H(+)</text>
        <dbReference type="Rhea" id="RHEA:54712"/>
        <dbReference type="Rhea" id="RHEA-COMP:13785"/>
        <dbReference type="Rhea" id="RHEA-COMP:13971"/>
        <dbReference type="ChEBI" id="CHEBI:15378"/>
        <dbReference type="ChEBI" id="CHEBI:57856"/>
        <dbReference type="ChEBI" id="CHEBI:59789"/>
        <dbReference type="ChEBI" id="CHEBI:138057"/>
        <dbReference type="ChEBI" id="CHEBI:138315"/>
        <dbReference type="EC" id="2.1.1.244"/>
    </reaction>
</comment>
<dbReference type="Pfam" id="PF05891">
    <property type="entry name" value="Methyltransf_PK"/>
    <property type="match status" value="1"/>
</dbReference>
<comment type="catalytic activity">
    <reaction evidence="9">
        <text>N-terminal L-prolyl-L-prolyl-L-lysyl-[protein] + 2 S-adenosyl-L-methionine = N-terminal N,N-dimethyl-L-prolyl-L-prolyl-L-lysyl-[protein] + 2 S-adenosyl-L-homocysteine + 2 H(+)</text>
        <dbReference type="Rhea" id="RHEA:54736"/>
        <dbReference type="Rhea" id="RHEA-COMP:13787"/>
        <dbReference type="Rhea" id="RHEA-COMP:13974"/>
        <dbReference type="ChEBI" id="CHEBI:15378"/>
        <dbReference type="ChEBI" id="CHEBI:57856"/>
        <dbReference type="ChEBI" id="CHEBI:59789"/>
        <dbReference type="ChEBI" id="CHEBI:138059"/>
        <dbReference type="ChEBI" id="CHEBI:138318"/>
        <dbReference type="EC" id="2.1.1.244"/>
    </reaction>
</comment>
<dbReference type="EMBL" id="BPWL01000007">
    <property type="protein sequence ID" value="GJJ12108.1"/>
    <property type="molecule type" value="Genomic_DNA"/>
</dbReference>
<evidence type="ECO:0000256" key="4">
    <source>
        <dbReference type="ARBA" id="ARBA00022691"/>
    </source>
</evidence>
<protein>
    <recommendedName>
        <fullName evidence="6">Alpha N-terminal protein methyltransferase 1</fullName>
        <ecNumber evidence="5">2.1.1.244</ecNumber>
    </recommendedName>
    <alternativeName>
        <fullName evidence="7">X-Pro-Lys N-terminal protein methyltransferase 1</fullName>
    </alternativeName>
</protein>
<feature type="binding site" evidence="11">
    <location>
        <position position="80"/>
    </location>
    <ligand>
        <name>S-adenosyl-L-methionine</name>
        <dbReference type="ChEBI" id="CHEBI:59789"/>
    </ligand>
</feature>
<evidence type="ECO:0000256" key="5">
    <source>
        <dbReference type="ARBA" id="ARBA00039112"/>
    </source>
</evidence>
<dbReference type="AlphaFoldDB" id="A0AAV5AEZ5"/>
<gene>
    <name evidence="12" type="ORF">Clacol_006349</name>
</gene>